<keyword evidence="1" id="KW-0472">Membrane</keyword>
<dbReference type="EMBL" id="FNWJ01000001">
    <property type="protein sequence ID" value="SEH10596.1"/>
    <property type="molecule type" value="Genomic_DNA"/>
</dbReference>
<keyword evidence="3" id="KW-1185">Reference proteome</keyword>
<dbReference type="Proteomes" id="UP000222056">
    <property type="component" value="Unassembled WGS sequence"/>
</dbReference>
<dbReference type="AlphaFoldDB" id="A0A1H6FID3"/>
<keyword evidence="1" id="KW-1133">Transmembrane helix</keyword>
<gene>
    <name evidence="2" type="ORF">SAMN02745716_0466</name>
</gene>
<feature type="transmembrane region" description="Helical" evidence="1">
    <location>
        <begin position="45"/>
        <end position="62"/>
    </location>
</feature>
<evidence type="ECO:0000313" key="2">
    <source>
        <dbReference type="EMBL" id="SEH10596.1"/>
    </source>
</evidence>
<keyword evidence="1" id="KW-0812">Transmembrane</keyword>
<name>A0A1H6FID3_THEAL</name>
<evidence type="ECO:0000256" key="1">
    <source>
        <dbReference type="SAM" id="Phobius"/>
    </source>
</evidence>
<accession>A0A1H6FID3</accession>
<dbReference type="RefSeq" id="WP_093115857.1">
    <property type="nucleotide sequence ID" value="NZ_FNWJ01000001.1"/>
</dbReference>
<protein>
    <submittedName>
        <fullName evidence="2">Uncharacterized protein</fullName>
    </submittedName>
</protein>
<sequence length="122" mass="13205">MSWFARRPGVVFWPLLRVAQAAVALQAVLGMVLLAGGRRPADDLHLAYGIAALLVNVVAEGMRAGVAQRHLAELPEQVEFDQLPEERQLEIAEQIARGELGVMTIASLLVLTLALRAWQTGG</sequence>
<proteinExistence type="predicted"/>
<dbReference type="STRING" id="29539.SAMN02745716_0466"/>
<organism evidence="2 3">
    <name type="scientific">Thermoleophilum album</name>
    <dbReference type="NCBI Taxonomy" id="29539"/>
    <lineage>
        <taxon>Bacteria</taxon>
        <taxon>Bacillati</taxon>
        <taxon>Actinomycetota</taxon>
        <taxon>Thermoleophilia</taxon>
        <taxon>Thermoleophilales</taxon>
        <taxon>Thermoleophilaceae</taxon>
        <taxon>Thermoleophilum</taxon>
    </lineage>
</organism>
<evidence type="ECO:0000313" key="3">
    <source>
        <dbReference type="Proteomes" id="UP000222056"/>
    </source>
</evidence>
<reference evidence="3" key="1">
    <citation type="submission" date="2016-10" db="EMBL/GenBank/DDBJ databases">
        <authorList>
            <person name="Varghese N."/>
            <person name="Submissions S."/>
        </authorList>
    </citation>
    <scope>NUCLEOTIDE SEQUENCE [LARGE SCALE GENOMIC DNA]</scope>
    <source>
        <strain evidence="3">ATCC 35263</strain>
    </source>
</reference>